<dbReference type="InterPro" id="IPR045051">
    <property type="entry name" value="SBT"/>
</dbReference>
<evidence type="ECO:0000256" key="8">
    <source>
        <dbReference type="RuleBase" id="RU003355"/>
    </source>
</evidence>
<evidence type="ECO:0000256" key="7">
    <source>
        <dbReference type="PROSITE-ProRule" id="PRU01240"/>
    </source>
</evidence>
<evidence type="ECO:0000256" key="6">
    <source>
        <dbReference type="PIRSR" id="PIRSR615500-1"/>
    </source>
</evidence>
<evidence type="ECO:0008006" key="15">
    <source>
        <dbReference type="Google" id="ProtNLM"/>
    </source>
</evidence>
<evidence type="ECO:0000313" key="13">
    <source>
        <dbReference type="EMBL" id="KAK1422574.1"/>
    </source>
</evidence>
<feature type="active site" description="Charge relay system" evidence="6 7">
    <location>
        <position position="169"/>
    </location>
</feature>
<dbReference type="Gene3D" id="3.40.50.200">
    <property type="entry name" value="Peptidase S8/S53 domain"/>
    <property type="match status" value="1"/>
</dbReference>
<feature type="chain" id="PRO_5042251855" description="Subtilisin-like protease SBT2.4" evidence="9">
    <location>
        <begin position="25"/>
        <end position="823"/>
    </location>
</feature>
<accession>A0AAD8KH28</accession>
<dbReference type="Pfam" id="PF00082">
    <property type="entry name" value="Peptidase_S8"/>
    <property type="match status" value="1"/>
</dbReference>
<evidence type="ECO:0000313" key="14">
    <source>
        <dbReference type="Proteomes" id="UP001229421"/>
    </source>
</evidence>
<dbReference type="Pfam" id="PF17766">
    <property type="entry name" value="fn3_6"/>
    <property type="match status" value="1"/>
</dbReference>
<dbReference type="EMBL" id="JAUHHV010000005">
    <property type="protein sequence ID" value="KAK1422574.1"/>
    <property type="molecule type" value="Genomic_DNA"/>
</dbReference>
<evidence type="ECO:0000256" key="5">
    <source>
        <dbReference type="ARBA" id="ARBA00022825"/>
    </source>
</evidence>
<keyword evidence="2 7" id="KW-0645">Protease</keyword>
<dbReference type="InterPro" id="IPR023828">
    <property type="entry name" value="Peptidase_S8_Ser-AS"/>
</dbReference>
<organism evidence="13 14">
    <name type="scientific">Tagetes erecta</name>
    <name type="common">African marigold</name>
    <dbReference type="NCBI Taxonomy" id="13708"/>
    <lineage>
        <taxon>Eukaryota</taxon>
        <taxon>Viridiplantae</taxon>
        <taxon>Streptophyta</taxon>
        <taxon>Embryophyta</taxon>
        <taxon>Tracheophyta</taxon>
        <taxon>Spermatophyta</taxon>
        <taxon>Magnoliopsida</taxon>
        <taxon>eudicotyledons</taxon>
        <taxon>Gunneridae</taxon>
        <taxon>Pentapetalae</taxon>
        <taxon>asterids</taxon>
        <taxon>campanulids</taxon>
        <taxon>Asterales</taxon>
        <taxon>Asteraceae</taxon>
        <taxon>Asteroideae</taxon>
        <taxon>Heliantheae alliance</taxon>
        <taxon>Tageteae</taxon>
        <taxon>Tagetes</taxon>
    </lineage>
</organism>
<dbReference type="PRINTS" id="PR00723">
    <property type="entry name" value="SUBTILISIN"/>
</dbReference>
<proteinExistence type="inferred from homology"/>
<dbReference type="GO" id="GO:0004252">
    <property type="term" value="F:serine-type endopeptidase activity"/>
    <property type="evidence" value="ECO:0007669"/>
    <property type="project" value="UniProtKB-UniRule"/>
</dbReference>
<comment type="similarity">
    <text evidence="1 7 8">Belongs to the peptidase S8 family.</text>
</comment>
<dbReference type="CDD" id="cd02120">
    <property type="entry name" value="PA_subtilisin_like"/>
    <property type="match status" value="1"/>
</dbReference>
<dbReference type="SUPFAM" id="SSF52743">
    <property type="entry name" value="Subtilisin-like"/>
    <property type="match status" value="1"/>
</dbReference>
<reference evidence="13" key="1">
    <citation type="journal article" date="2023" name="bioRxiv">
        <title>Improved chromosome-level genome assembly for marigold (Tagetes erecta).</title>
        <authorList>
            <person name="Jiang F."/>
            <person name="Yuan L."/>
            <person name="Wang S."/>
            <person name="Wang H."/>
            <person name="Xu D."/>
            <person name="Wang A."/>
            <person name="Fan W."/>
        </authorList>
    </citation>
    <scope>NUCLEOTIDE SEQUENCE</scope>
    <source>
        <strain evidence="13">WSJ</strain>
        <tissue evidence="13">Leaf</tissue>
    </source>
</reference>
<dbReference type="Pfam" id="PF05922">
    <property type="entry name" value="Inhibitor_I9"/>
    <property type="match status" value="1"/>
</dbReference>
<dbReference type="SUPFAM" id="SSF54897">
    <property type="entry name" value="Protease propeptides/inhibitors"/>
    <property type="match status" value="1"/>
</dbReference>
<dbReference type="Gene3D" id="3.50.30.30">
    <property type="match status" value="1"/>
</dbReference>
<dbReference type="AlphaFoldDB" id="A0AAD8KH28"/>
<protein>
    <recommendedName>
        <fullName evidence="15">Subtilisin-like protease SBT2.4</fullName>
    </recommendedName>
</protein>
<feature type="signal peptide" evidence="9">
    <location>
        <begin position="1"/>
        <end position="24"/>
    </location>
</feature>
<dbReference type="PROSITE" id="PS51892">
    <property type="entry name" value="SUBTILASE"/>
    <property type="match status" value="1"/>
</dbReference>
<evidence type="ECO:0000256" key="3">
    <source>
        <dbReference type="ARBA" id="ARBA00022729"/>
    </source>
</evidence>
<dbReference type="GO" id="GO:0006508">
    <property type="term" value="P:proteolysis"/>
    <property type="evidence" value="ECO:0007669"/>
    <property type="project" value="UniProtKB-KW"/>
</dbReference>
<sequence>MAVFVQLEVVMILLLIGSICICIGEERDIYLVMVEGDPPVAFLQHDHSAGQNLAADSHIEILKARHAKHLEASHDEVLQSSLEEGSYKKLYSFNHIVNGFAVHTTPTQANKLKNAPGIKVVEKDSGAKMMTTHTPNMLDIPQGVWHAPNKIMNTAAAAAGQGIVIGFVDSGINPVHPSFAYDPSIIGNNSFPGVCQEGPMFPKGSCNGKIISARFFSAGALAGGTLNASLDILSPFDEDGHGSHVAATAAGNHGVPVVVNGFSYGKASGMAPRARIAVYKAIYPSAGTATDVLAAMDQATKDGVDILTLSIGPDEPANKKFTMLSMFDMFMLFARKAGVLVVQAAGNRGPDAYTVASYSPWAVGVADCGTDRTYPSSLVLGNGQKFNGIGLSAPSFGKGLLQYKLVLAKDAILANGDFPTTPEYIDECQHPEALDPVVVQQSIVICMFSSGFYNGSSTLPMIINTGRTLGFVGFVFIANPAYGDFIAEPYPFSIPGIMIPKATDAQLIMDYYEKQTERNDKGIVTAYCGRASLGEGRVASYTERAPIVSRYSSRGPNMIDVNKTPLDLLKPDILAPGHNIWAAWSPMSASHPILVGYDFGLLSGTSMAAPHIAGIAALIKQRNPSWSPSMIASAMATTATAYDNHGEPIMAQGQGIYDMQPSTPFDHGAGFVSPAHAIDPGLVFMSEYEDYMSFLCSLPNTDREMIKTSLGEMCTHSFRAPSDLNTPSLTISALRGSQLVRRRVKNVASKVEMYVCAVVSPTGVAVEVNPPWFTIVPQGTQDLEVMLNVTQVKDSFSHGEIVLTGSLRHIVRIPLSIVPVSMS</sequence>
<feature type="active site" description="Charge relay system" evidence="6 7">
    <location>
        <position position="606"/>
    </location>
</feature>
<evidence type="ECO:0000259" key="12">
    <source>
        <dbReference type="Pfam" id="PF17766"/>
    </source>
</evidence>
<keyword evidence="4 7" id="KW-0378">Hydrolase</keyword>
<dbReference type="PROSITE" id="PS00136">
    <property type="entry name" value="SUBTILASE_ASP"/>
    <property type="match status" value="1"/>
</dbReference>
<dbReference type="Proteomes" id="UP001229421">
    <property type="component" value="Unassembled WGS sequence"/>
</dbReference>
<evidence type="ECO:0000259" key="10">
    <source>
        <dbReference type="Pfam" id="PF00082"/>
    </source>
</evidence>
<dbReference type="InterPro" id="IPR036852">
    <property type="entry name" value="Peptidase_S8/S53_dom_sf"/>
</dbReference>
<dbReference type="PROSITE" id="PS00138">
    <property type="entry name" value="SUBTILASE_SER"/>
    <property type="match status" value="1"/>
</dbReference>
<evidence type="ECO:0000256" key="1">
    <source>
        <dbReference type="ARBA" id="ARBA00011073"/>
    </source>
</evidence>
<dbReference type="Gene3D" id="3.30.70.80">
    <property type="entry name" value="Peptidase S8 propeptide/proteinase inhibitor I9"/>
    <property type="match status" value="1"/>
</dbReference>
<evidence type="ECO:0000256" key="2">
    <source>
        <dbReference type="ARBA" id="ARBA00022670"/>
    </source>
</evidence>
<keyword evidence="3 9" id="KW-0732">Signal</keyword>
<evidence type="ECO:0000256" key="4">
    <source>
        <dbReference type="ARBA" id="ARBA00022801"/>
    </source>
</evidence>
<dbReference type="InterPro" id="IPR000209">
    <property type="entry name" value="Peptidase_S8/S53_dom"/>
</dbReference>
<dbReference type="Gene3D" id="2.60.40.2310">
    <property type="match status" value="1"/>
</dbReference>
<name>A0AAD8KH28_TARER</name>
<keyword evidence="14" id="KW-1185">Reference proteome</keyword>
<dbReference type="PANTHER" id="PTHR10795">
    <property type="entry name" value="PROPROTEIN CONVERTASE SUBTILISIN/KEXIN"/>
    <property type="match status" value="1"/>
</dbReference>
<feature type="domain" description="Peptidase S8/S53" evidence="10">
    <location>
        <begin position="160"/>
        <end position="648"/>
    </location>
</feature>
<dbReference type="InterPro" id="IPR015500">
    <property type="entry name" value="Peptidase_S8_subtilisin-rel"/>
</dbReference>
<keyword evidence="5 7" id="KW-0720">Serine protease</keyword>
<dbReference type="InterPro" id="IPR023827">
    <property type="entry name" value="Peptidase_S8_Asp-AS"/>
</dbReference>
<dbReference type="InterPro" id="IPR037045">
    <property type="entry name" value="S8pro/Inhibitor_I9_sf"/>
</dbReference>
<feature type="active site" description="Charge relay system" evidence="6 7">
    <location>
        <position position="241"/>
    </location>
</feature>
<comment type="caution">
    <text evidence="13">The sequence shown here is derived from an EMBL/GenBank/DDBJ whole genome shotgun (WGS) entry which is preliminary data.</text>
</comment>
<feature type="domain" description="Subtilisin-like protease fibronectin type-III" evidence="12">
    <location>
        <begin position="723"/>
        <end position="817"/>
    </location>
</feature>
<dbReference type="InterPro" id="IPR010259">
    <property type="entry name" value="S8pro/Inhibitor_I9"/>
</dbReference>
<evidence type="ECO:0000259" key="11">
    <source>
        <dbReference type="Pfam" id="PF05922"/>
    </source>
</evidence>
<gene>
    <name evidence="13" type="ORF">QVD17_17857</name>
</gene>
<dbReference type="InterPro" id="IPR041469">
    <property type="entry name" value="Subtilisin-like_FN3"/>
</dbReference>
<evidence type="ECO:0000256" key="9">
    <source>
        <dbReference type="SAM" id="SignalP"/>
    </source>
</evidence>
<feature type="domain" description="Inhibitor I9" evidence="11">
    <location>
        <begin position="66"/>
        <end position="126"/>
    </location>
</feature>